<dbReference type="InterPro" id="IPR036101">
    <property type="entry name" value="CarD-like/TRCF_RID_sf"/>
</dbReference>
<evidence type="ECO:0000259" key="1">
    <source>
        <dbReference type="SMART" id="SM01058"/>
    </source>
</evidence>
<name>A0A418V9A0_9DEIO</name>
<evidence type="ECO:0000313" key="2">
    <source>
        <dbReference type="EMBL" id="RJF72698.1"/>
    </source>
</evidence>
<protein>
    <submittedName>
        <fullName evidence="2">CarD family transcriptional regulator</fullName>
    </submittedName>
</protein>
<dbReference type="Pfam" id="PF21095">
    <property type="entry name" value="CarD_C"/>
    <property type="match status" value="1"/>
</dbReference>
<proteinExistence type="predicted"/>
<dbReference type="AlphaFoldDB" id="A0A418V9A0"/>
<dbReference type="GO" id="GO:0009303">
    <property type="term" value="P:rRNA transcription"/>
    <property type="evidence" value="ECO:0007669"/>
    <property type="project" value="TreeGrafter"/>
</dbReference>
<dbReference type="Pfam" id="PF02559">
    <property type="entry name" value="CarD_TRCF_RID"/>
    <property type="match status" value="1"/>
</dbReference>
<dbReference type="SUPFAM" id="SSF141259">
    <property type="entry name" value="CarD-like"/>
    <property type="match status" value="1"/>
</dbReference>
<sequence>MFNRNSYHTPQQEVISLKPTAFRPGDRVVLPPYGIGVICGTCARPLGCETLTYYQIEFQHTSSRAFVPVQSSAPTGMRPALSPADLPTLLHALQNGELDLPRQWSVRHQRVTALLASGEPYELAAMIGQFHRWNLKRALPDLDRQAFRRGVKLLMQEVEGLTGKTAQTIQLFLERALLEPQSLN</sequence>
<dbReference type="InterPro" id="IPR003711">
    <property type="entry name" value="CarD-like/TRCF_RID"/>
</dbReference>
<dbReference type="OrthoDB" id="66163at2"/>
<dbReference type="Gene3D" id="1.20.58.1290">
    <property type="entry name" value="CarD-like, C-terminal domain"/>
    <property type="match status" value="1"/>
</dbReference>
<keyword evidence="3" id="KW-1185">Reference proteome</keyword>
<dbReference type="InterPro" id="IPR048792">
    <property type="entry name" value="CarD_C"/>
</dbReference>
<dbReference type="Gene3D" id="2.40.10.170">
    <property type="match status" value="1"/>
</dbReference>
<comment type="caution">
    <text evidence="2">The sequence shown here is derived from an EMBL/GenBank/DDBJ whole genome shotgun (WGS) entry which is preliminary data.</text>
</comment>
<evidence type="ECO:0000313" key="3">
    <source>
        <dbReference type="Proteomes" id="UP000286287"/>
    </source>
</evidence>
<dbReference type="SMART" id="SM01058">
    <property type="entry name" value="CarD_TRCF"/>
    <property type="match status" value="1"/>
</dbReference>
<gene>
    <name evidence="2" type="ORF">D3875_15275</name>
</gene>
<reference evidence="2 3" key="1">
    <citation type="submission" date="2018-09" db="EMBL/GenBank/DDBJ databases">
        <authorList>
            <person name="Zhu H."/>
        </authorList>
    </citation>
    <scope>NUCLEOTIDE SEQUENCE [LARGE SCALE GENOMIC DNA]</scope>
    <source>
        <strain evidence="2 3">K2S05-167</strain>
    </source>
</reference>
<dbReference type="InterPro" id="IPR052531">
    <property type="entry name" value="CarD-like_regulator"/>
</dbReference>
<dbReference type="PANTHER" id="PTHR38447:SF1">
    <property type="entry name" value="RNA POLYMERASE-BINDING TRANSCRIPTION FACTOR CARD"/>
    <property type="match status" value="1"/>
</dbReference>
<feature type="domain" description="CarD-like/TRCF RNAP-interacting" evidence="1">
    <location>
        <begin position="21"/>
        <end position="131"/>
    </location>
</feature>
<organism evidence="2 3">
    <name type="scientific">Deinococcus cavernae</name>
    <dbReference type="NCBI Taxonomy" id="2320857"/>
    <lineage>
        <taxon>Bacteria</taxon>
        <taxon>Thermotogati</taxon>
        <taxon>Deinococcota</taxon>
        <taxon>Deinococci</taxon>
        <taxon>Deinococcales</taxon>
        <taxon>Deinococcaceae</taxon>
        <taxon>Deinococcus</taxon>
    </lineage>
</organism>
<accession>A0A418V9A0</accession>
<dbReference type="EMBL" id="QYUJ01000014">
    <property type="protein sequence ID" value="RJF72698.1"/>
    <property type="molecule type" value="Genomic_DNA"/>
</dbReference>
<dbReference type="PANTHER" id="PTHR38447">
    <property type="entry name" value="TRANSCRIPTION FACTOR YDEB-RELATED"/>
    <property type="match status" value="1"/>
</dbReference>
<dbReference type="InterPro" id="IPR042215">
    <property type="entry name" value="CarD-like_C"/>
</dbReference>
<dbReference type="Proteomes" id="UP000286287">
    <property type="component" value="Unassembled WGS sequence"/>
</dbReference>